<dbReference type="EMBL" id="JBHTAX010000001">
    <property type="protein sequence ID" value="MFC7189726.1"/>
    <property type="molecule type" value="Genomic_DNA"/>
</dbReference>
<dbReference type="AlphaFoldDB" id="A0ABD5YKH5"/>
<keyword evidence="3" id="KW-0812">Transmembrane</keyword>
<dbReference type="InterPro" id="IPR029044">
    <property type="entry name" value="Nucleotide-diphossugar_trans"/>
</dbReference>
<keyword evidence="2 5" id="KW-0808">Transferase</keyword>
<feature type="transmembrane region" description="Helical" evidence="3">
    <location>
        <begin position="315"/>
        <end position="339"/>
    </location>
</feature>
<dbReference type="RefSeq" id="WP_264554798.1">
    <property type="nucleotide sequence ID" value="NZ_CP109979.1"/>
</dbReference>
<keyword evidence="3" id="KW-1133">Transmembrane helix</keyword>
<dbReference type="InterPro" id="IPR001173">
    <property type="entry name" value="Glyco_trans_2-like"/>
</dbReference>
<evidence type="ECO:0000256" key="3">
    <source>
        <dbReference type="SAM" id="Phobius"/>
    </source>
</evidence>
<gene>
    <name evidence="5" type="ORF">ACFQL7_07550</name>
</gene>
<dbReference type="Proteomes" id="UP001596417">
    <property type="component" value="Unassembled WGS sequence"/>
</dbReference>
<dbReference type="PANTHER" id="PTHR43630:SF1">
    <property type="entry name" value="POLY-BETA-1,6-N-ACETYL-D-GLUCOSAMINE SYNTHASE"/>
    <property type="match status" value="1"/>
</dbReference>
<dbReference type="Gene3D" id="3.90.550.10">
    <property type="entry name" value="Spore Coat Polysaccharide Biosynthesis Protein SpsA, Chain A"/>
    <property type="match status" value="1"/>
</dbReference>
<protein>
    <submittedName>
        <fullName evidence="5">Glycosyltransferase</fullName>
        <ecNumber evidence="5">2.4.-.-</ecNumber>
    </submittedName>
</protein>
<dbReference type="GO" id="GO:0016757">
    <property type="term" value="F:glycosyltransferase activity"/>
    <property type="evidence" value="ECO:0007669"/>
    <property type="project" value="UniProtKB-KW"/>
</dbReference>
<organism evidence="5 6">
    <name type="scientific">Halocatena marina</name>
    <dbReference type="NCBI Taxonomy" id="2934937"/>
    <lineage>
        <taxon>Archaea</taxon>
        <taxon>Methanobacteriati</taxon>
        <taxon>Methanobacteriota</taxon>
        <taxon>Stenosarchaea group</taxon>
        <taxon>Halobacteria</taxon>
        <taxon>Halobacteriales</taxon>
        <taxon>Natronomonadaceae</taxon>
        <taxon>Halocatena</taxon>
    </lineage>
</organism>
<evidence type="ECO:0000313" key="6">
    <source>
        <dbReference type="Proteomes" id="UP001596417"/>
    </source>
</evidence>
<dbReference type="SUPFAM" id="SSF53448">
    <property type="entry name" value="Nucleotide-diphospho-sugar transferases"/>
    <property type="match status" value="1"/>
</dbReference>
<keyword evidence="1 5" id="KW-0328">Glycosyltransferase</keyword>
<evidence type="ECO:0000313" key="5">
    <source>
        <dbReference type="EMBL" id="MFC7189726.1"/>
    </source>
</evidence>
<dbReference type="GeneID" id="76199282"/>
<sequence length="392" mass="43450">MSIIVVTLQAVVSAVTFTGVILLSGILFLAQILNHHDRDERTDVSDPRSITAIVPVYRDADILNVSVSSLVESTVPVSVCIVCEPDDQASIQRARTLAAATDADVECRINTRYSGSKAGAINFAIETTESDYIAVFDADESVHPQFLRSAAATLEECDIVQGRTVPRTTGIIETIAYYESILLSYTGRRLLYYFTEFRMAASRAVVMHRSSVEATGGYDPTMLTEDYAFAYQCYKQGLDVREMTQYPSTIEAAHTVGDWWGQRKRWMSGYAQVFHALLRESLPPQNRRDLLSLGICLSTVAGNILLLSLTSKFMVLFIVSAETVVLLPVVTVVGITGLIRCVDYSNGTVERVGWGWLLTPIIFPLYGLVATKALTEYVISWTGEWYHVEKTH</sequence>
<evidence type="ECO:0000259" key="4">
    <source>
        <dbReference type="Pfam" id="PF13632"/>
    </source>
</evidence>
<dbReference type="Pfam" id="PF13632">
    <property type="entry name" value="Glyco_trans_2_3"/>
    <property type="match status" value="1"/>
</dbReference>
<comment type="caution">
    <text evidence="5">The sequence shown here is derived from an EMBL/GenBank/DDBJ whole genome shotgun (WGS) entry which is preliminary data.</text>
</comment>
<feature type="transmembrane region" description="Helical" evidence="3">
    <location>
        <begin position="351"/>
        <end position="369"/>
    </location>
</feature>
<reference evidence="5 6" key="1">
    <citation type="journal article" date="2019" name="Int. J. Syst. Evol. Microbiol.">
        <title>The Global Catalogue of Microorganisms (GCM) 10K type strain sequencing project: providing services to taxonomists for standard genome sequencing and annotation.</title>
        <authorList>
            <consortium name="The Broad Institute Genomics Platform"/>
            <consortium name="The Broad Institute Genome Sequencing Center for Infectious Disease"/>
            <person name="Wu L."/>
            <person name="Ma J."/>
        </authorList>
    </citation>
    <scope>NUCLEOTIDE SEQUENCE [LARGE SCALE GENOMIC DNA]</scope>
    <source>
        <strain evidence="5 6">RDMS1</strain>
    </source>
</reference>
<feature type="domain" description="Glycosyltransferase 2-like" evidence="4">
    <location>
        <begin position="132"/>
        <end position="334"/>
    </location>
</feature>
<proteinExistence type="predicted"/>
<feature type="transmembrane region" description="Helical" evidence="3">
    <location>
        <begin position="6"/>
        <end position="30"/>
    </location>
</feature>
<accession>A0ABD5YKH5</accession>
<name>A0ABD5YKH5_9EURY</name>
<dbReference type="EC" id="2.4.-.-" evidence="5"/>
<keyword evidence="3" id="KW-0472">Membrane</keyword>
<feature type="transmembrane region" description="Helical" evidence="3">
    <location>
        <begin position="290"/>
        <end position="309"/>
    </location>
</feature>
<evidence type="ECO:0000256" key="2">
    <source>
        <dbReference type="ARBA" id="ARBA00022679"/>
    </source>
</evidence>
<dbReference type="PANTHER" id="PTHR43630">
    <property type="entry name" value="POLY-BETA-1,6-N-ACETYL-D-GLUCOSAMINE SYNTHASE"/>
    <property type="match status" value="1"/>
</dbReference>
<evidence type="ECO:0000256" key="1">
    <source>
        <dbReference type="ARBA" id="ARBA00022676"/>
    </source>
</evidence>
<keyword evidence="6" id="KW-1185">Reference proteome</keyword>